<accession>A0ABV7L1F6</accession>
<sequence>MMQDRGQNAGNVVILSEWRAVRLARHAGQDVRPVGGPGVPSPAAPGAIDPAIARLYRARRAWRPQTERLITALSDLDAAVLDLGQTMSDLEGRVVRLHDSLGHALTRLEAQRRQNARVMACLESGDLAEMEACRSRIRAERRAAPPRH</sequence>
<dbReference type="RefSeq" id="WP_379901036.1">
    <property type="nucleotide sequence ID" value="NZ_JBHRTR010000028.1"/>
</dbReference>
<gene>
    <name evidence="1" type="ORF">ACFOGJ_13075</name>
</gene>
<organism evidence="1 2">
    <name type="scientific">Marinibaculum pumilum</name>
    <dbReference type="NCBI Taxonomy" id="1766165"/>
    <lineage>
        <taxon>Bacteria</taxon>
        <taxon>Pseudomonadati</taxon>
        <taxon>Pseudomonadota</taxon>
        <taxon>Alphaproteobacteria</taxon>
        <taxon>Rhodospirillales</taxon>
        <taxon>Rhodospirillaceae</taxon>
        <taxon>Marinibaculum</taxon>
    </lineage>
</organism>
<protein>
    <submittedName>
        <fullName evidence="1">Uncharacterized protein</fullName>
    </submittedName>
</protein>
<evidence type="ECO:0000313" key="2">
    <source>
        <dbReference type="Proteomes" id="UP001595528"/>
    </source>
</evidence>
<dbReference type="EMBL" id="JBHRTR010000028">
    <property type="protein sequence ID" value="MFC3228171.1"/>
    <property type="molecule type" value="Genomic_DNA"/>
</dbReference>
<name>A0ABV7L1F6_9PROT</name>
<proteinExistence type="predicted"/>
<dbReference type="Proteomes" id="UP001595528">
    <property type="component" value="Unassembled WGS sequence"/>
</dbReference>
<comment type="caution">
    <text evidence="1">The sequence shown here is derived from an EMBL/GenBank/DDBJ whole genome shotgun (WGS) entry which is preliminary data.</text>
</comment>
<evidence type="ECO:0000313" key="1">
    <source>
        <dbReference type="EMBL" id="MFC3228171.1"/>
    </source>
</evidence>
<reference evidence="2" key="1">
    <citation type="journal article" date="2019" name="Int. J. Syst. Evol. Microbiol.">
        <title>The Global Catalogue of Microorganisms (GCM) 10K type strain sequencing project: providing services to taxonomists for standard genome sequencing and annotation.</title>
        <authorList>
            <consortium name="The Broad Institute Genomics Platform"/>
            <consortium name="The Broad Institute Genome Sequencing Center for Infectious Disease"/>
            <person name="Wu L."/>
            <person name="Ma J."/>
        </authorList>
    </citation>
    <scope>NUCLEOTIDE SEQUENCE [LARGE SCALE GENOMIC DNA]</scope>
    <source>
        <strain evidence="2">KCTC 42964</strain>
    </source>
</reference>
<keyword evidence="2" id="KW-1185">Reference proteome</keyword>